<sequence>MVCGGVDGGQGLFGCSLQLCREVGGGRACDFFPLQRTGIFASNNKARIDSLGSPSQYASFREFTLLVFFR</sequence>
<dbReference type="Gramene" id="TuG1812G0100001986.01.T01">
    <property type="protein sequence ID" value="TuG1812G0100001986.01.T01"/>
    <property type="gene ID" value="TuG1812G0100001986.01"/>
</dbReference>
<evidence type="ECO:0000313" key="1">
    <source>
        <dbReference type="EnsemblPlants" id="TuG1812G0100001986.01.T01"/>
    </source>
</evidence>
<organism evidence="1 2">
    <name type="scientific">Triticum urartu</name>
    <name type="common">Red wild einkorn</name>
    <name type="synonym">Crithodium urartu</name>
    <dbReference type="NCBI Taxonomy" id="4572"/>
    <lineage>
        <taxon>Eukaryota</taxon>
        <taxon>Viridiplantae</taxon>
        <taxon>Streptophyta</taxon>
        <taxon>Embryophyta</taxon>
        <taxon>Tracheophyta</taxon>
        <taxon>Spermatophyta</taxon>
        <taxon>Magnoliopsida</taxon>
        <taxon>Liliopsida</taxon>
        <taxon>Poales</taxon>
        <taxon>Poaceae</taxon>
        <taxon>BOP clade</taxon>
        <taxon>Pooideae</taxon>
        <taxon>Triticodae</taxon>
        <taxon>Triticeae</taxon>
        <taxon>Triticinae</taxon>
        <taxon>Triticum</taxon>
    </lineage>
</organism>
<dbReference type="AlphaFoldDB" id="A0A8R7K0T3"/>
<accession>A0A8R7K0T3</accession>
<reference evidence="1" key="2">
    <citation type="submission" date="2018-03" db="EMBL/GenBank/DDBJ databases">
        <title>The Triticum urartu genome reveals the dynamic nature of wheat genome evolution.</title>
        <authorList>
            <person name="Ling H."/>
            <person name="Ma B."/>
            <person name="Shi X."/>
            <person name="Liu H."/>
            <person name="Dong L."/>
            <person name="Sun H."/>
            <person name="Cao Y."/>
            <person name="Gao Q."/>
            <person name="Zheng S."/>
            <person name="Li Y."/>
            <person name="Yu Y."/>
            <person name="Du H."/>
            <person name="Qi M."/>
            <person name="Li Y."/>
            <person name="Yu H."/>
            <person name="Cui Y."/>
            <person name="Wang N."/>
            <person name="Chen C."/>
            <person name="Wu H."/>
            <person name="Zhao Y."/>
            <person name="Zhang J."/>
            <person name="Li Y."/>
            <person name="Zhou W."/>
            <person name="Zhang B."/>
            <person name="Hu W."/>
            <person name="Eijk M."/>
            <person name="Tang J."/>
            <person name="Witsenboer H."/>
            <person name="Zhao S."/>
            <person name="Li Z."/>
            <person name="Zhang A."/>
            <person name="Wang D."/>
            <person name="Liang C."/>
        </authorList>
    </citation>
    <scope>NUCLEOTIDE SEQUENCE [LARGE SCALE GENOMIC DNA]</scope>
    <source>
        <strain evidence="1">cv. G1812</strain>
    </source>
</reference>
<dbReference type="Gramene" id="TuG1812G0100001986.01.T02">
    <property type="protein sequence ID" value="TuG1812G0100001986.01.T02"/>
    <property type="gene ID" value="TuG1812G0100001986.01"/>
</dbReference>
<reference evidence="2" key="1">
    <citation type="journal article" date="2013" name="Nature">
        <title>Draft genome of the wheat A-genome progenitor Triticum urartu.</title>
        <authorList>
            <person name="Ling H.Q."/>
            <person name="Zhao S."/>
            <person name="Liu D."/>
            <person name="Wang J."/>
            <person name="Sun H."/>
            <person name="Zhang C."/>
            <person name="Fan H."/>
            <person name="Li D."/>
            <person name="Dong L."/>
            <person name="Tao Y."/>
            <person name="Gao C."/>
            <person name="Wu H."/>
            <person name="Li Y."/>
            <person name="Cui Y."/>
            <person name="Guo X."/>
            <person name="Zheng S."/>
            <person name="Wang B."/>
            <person name="Yu K."/>
            <person name="Liang Q."/>
            <person name="Yang W."/>
            <person name="Lou X."/>
            <person name="Chen J."/>
            <person name="Feng M."/>
            <person name="Jian J."/>
            <person name="Zhang X."/>
            <person name="Luo G."/>
            <person name="Jiang Y."/>
            <person name="Liu J."/>
            <person name="Wang Z."/>
            <person name="Sha Y."/>
            <person name="Zhang B."/>
            <person name="Wu H."/>
            <person name="Tang D."/>
            <person name="Shen Q."/>
            <person name="Xue P."/>
            <person name="Zou S."/>
            <person name="Wang X."/>
            <person name="Liu X."/>
            <person name="Wang F."/>
            <person name="Yang Y."/>
            <person name="An X."/>
            <person name="Dong Z."/>
            <person name="Zhang K."/>
            <person name="Zhang X."/>
            <person name="Luo M.C."/>
            <person name="Dvorak J."/>
            <person name="Tong Y."/>
            <person name="Wang J."/>
            <person name="Yang H."/>
            <person name="Li Z."/>
            <person name="Wang D."/>
            <person name="Zhang A."/>
            <person name="Wang J."/>
        </authorList>
    </citation>
    <scope>NUCLEOTIDE SEQUENCE</scope>
    <source>
        <strain evidence="2">cv. G1812</strain>
    </source>
</reference>
<keyword evidence="2" id="KW-1185">Reference proteome</keyword>
<name>A0A8R7K0T3_TRIUA</name>
<dbReference type="EnsemblPlants" id="TuG1812G0100001986.01.T02">
    <property type="protein sequence ID" value="TuG1812G0100001986.01.T02"/>
    <property type="gene ID" value="TuG1812G0100001986.01"/>
</dbReference>
<dbReference type="EnsemblPlants" id="TuG1812G0100001986.01.T01">
    <property type="protein sequence ID" value="TuG1812G0100001986.01.T01"/>
    <property type="gene ID" value="TuG1812G0100001986.01"/>
</dbReference>
<dbReference type="Proteomes" id="UP000015106">
    <property type="component" value="Chromosome 1"/>
</dbReference>
<proteinExistence type="predicted"/>
<evidence type="ECO:0000313" key="2">
    <source>
        <dbReference type="Proteomes" id="UP000015106"/>
    </source>
</evidence>
<reference evidence="1" key="3">
    <citation type="submission" date="2022-06" db="UniProtKB">
        <authorList>
            <consortium name="EnsemblPlants"/>
        </authorList>
    </citation>
    <scope>IDENTIFICATION</scope>
</reference>
<protein>
    <submittedName>
        <fullName evidence="1">Uncharacterized protein</fullName>
    </submittedName>
</protein>